<accession>A0A9P0TPU7</accession>
<evidence type="ECO:0000256" key="6">
    <source>
        <dbReference type="PROSITE-ProRule" id="PRU00259"/>
    </source>
</evidence>
<dbReference type="Gene3D" id="1.25.10.10">
    <property type="entry name" value="Leucine-rich Repeat Variant"/>
    <property type="match status" value="1"/>
</dbReference>
<protein>
    <recommendedName>
        <fullName evidence="5">Importin subunit alpha</fullName>
    </recommendedName>
</protein>
<dbReference type="InterPro" id="IPR036975">
    <property type="entry name" value="Importin-a_IBB_sf"/>
</dbReference>
<feature type="repeat" description="ARM" evidence="6">
    <location>
        <begin position="106"/>
        <end position="149"/>
    </location>
</feature>
<comment type="caution">
    <text evidence="8">The sequence shown here is derived from an EMBL/GenBank/DDBJ whole genome shotgun (WGS) entry which is preliminary data.</text>
</comment>
<evidence type="ECO:0000313" key="8">
    <source>
        <dbReference type="EMBL" id="CAH4036298.1"/>
    </source>
</evidence>
<dbReference type="PIRSF" id="PIRSF005673">
    <property type="entry name" value="Importin_alpha"/>
    <property type="match status" value="1"/>
</dbReference>
<dbReference type="EMBL" id="CALOZG010000066">
    <property type="protein sequence ID" value="CAH4036298.1"/>
    <property type="molecule type" value="Genomic_DNA"/>
</dbReference>
<dbReference type="PROSITE" id="PS50176">
    <property type="entry name" value="ARM_REPEAT"/>
    <property type="match status" value="2"/>
</dbReference>
<evidence type="ECO:0000256" key="4">
    <source>
        <dbReference type="ARBA" id="ARBA00022927"/>
    </source>
</evidence>
<keyword evidence="9" id="KW-1185">Reference proteome</keyword>
<evidence type="ECO:0000256" key="1">
    <source>
        <dbReference type="ARBA" id="ARBA00010394"/>
    </source>
</evidence>
<feature type="repeat" description="ARM" evidence="6">
    <location>
        <begin position="149"/>
        <end position="190"/>
    </location>
</feature>
<dbReference type="InterPro" id="IPR011989">
    <property type="entry name" value="ARM-like"/>
</dbReference>
<dbReference type="InterPro" id="IPR024931">
    <property type="entry name" value="Importin_alpha"/>
</dbReference>
<dbReference type="InterPro" id="IPR000225">
    <property type="entry name" value="Armadillo"/>
</dbReference>
<dbReference type="GO" id="GO:0061608">
    <property type="term" value="F:nuclear import signal receptor activity"/>
    <property type="evidence" value="ECO:0007669"/>
    <property type="project" value="InterPro"/>
</dbReference>
<dbReference type="Proteomes" id="UP001152562">
    <property type="component" value="Unassembled WGS sequence"/>
</dbReference>
<feature type="domain" description="IBB" evidence="7">
    <location>
        <begin position="1"/>
        <end position="56"/>
    </location>
</feature>
<dbReference type="SMART" id="SM00185">
    <property type="entry name" value="ARM"/>
    <property type="match status" value="8"/>
</dbReference>
<dbReference type="InterPro" id="IPR002652">
    <property type="entry name" value="Importin-a_IBB"/>
</dbReference>
<evidence type="ECO:0000313" key="9">
    <source>
        <dbReference type="Proteomes" id="UP001152562"/>
    </source>
</evidence>
<dbReference type="GO" id="GO:0005737">
    <property type="term" value="C:cytoplasm"/>
    <property type="evidence" value="ECO:0007669"/>
    <property type="project" value="InterPro"/>
</dbReference>
<name>A0A9P0TPU7_PIEBR</name>
<organism evidence="8 9">
    <name type="scientific">Pieris brassicae</name>
    <name type="common">White butterfly</name>
    <name type="synonym">Large white butterfly</name>
    <dbReference type="NCBI Taxonomy" id="7116"/>
    <lineage>
        <taxon>Eukaryota</taxon>
        <taxon>Metazoa</taxon>
        <taxon>Ecdysozoa</taxon>
        <taxon>Arthropoda</taxon>
        <taxon>Hexapoda</taxon>
        <taxon>Insecta</taxon>
        <taxon>Pterygota</taxon>
        <taxon>Neoptera</taxon>
        <taxon>Endopterygota</taxon>
        <taxon>Lepidoptera</taxon>
        <taxon>Glossata</taxon>
        <taxon>Ditrysia</taxon>
        <taxon>Papilionoidea</taxon>
        <taxon>Pieridae</taxon>
        <taxon>Pierinae</taxon>
        <taxon>Pieris</taxon>
    </lineage>
</organism>
<dbReference type="Pfam" id="PF16186">
    <property type="entry name" value="Arm_3"/>
    <property type="match status" value="1"/>
</dbReference>
<dbReference type="SUPFAM" id="SSF48371">
    <property type="entry name" value="ARM repeat"/>
    <property type="match status" value="1"/>
</dbReference>
<keyword evidence="4 5" id="KW-0653">Protein transport</keyword>
<evidence type="ECO:0000256" key="2">
    <source>
        <dbReference type="ARBA" id="ARBA00022448"/>
    </source>
</evidence>
<dbReference type="InterPro" id="IPR016024">
    <property type="entry name" value="ARM-type_fold"/>
</dbReference>
<sequence>MSDKTHTSRLAAYKNTGHGANDLRRKRVELSVTLRKQARDEQLLKRRAMSPEADEVLDTEYIMTPREIVKGLRSSDLSILTASAKSARRKLSKEMNPPISIMLEVGVLKPLVDALHRDDCNDLQFEAAWAITNIASGTHEHTMAVVDSGAIPQLITLLAQGGAVGEQSAWALGNIAGDGAQTRDIVLAHGALPALLPHLQINSPTSQLRTAAWTFSNLCRNKNPIVNFELVSPALPYITELLDITDQEVLADTCWALSYLTDGPNERIEEVQTTPHLLARLIKLLQHKSPAVKTPALRAVGNMLTGSDEQTDRCLQANCLDYLTELLHSGVTSLVKEASWAVSNVLAGTSEQIQLAIDKGMLVHLVHVLGVSDIRCQKEAAWAITNLCLGGTPMQLDALVSAGFIEPYCALLESQDHRAIIVVLEGLTNLLQAAAKFGQVEPLCLQLEEIAALDKIEALQEHENEQIYKKSLHILDTYFNDAEDQIAQPEQTTEEFQFGISSNPNINF</sequence>
<evidence type="ECO:0000259" key="7">
    <source>
        <dbReference type="PROSITE" id="PS51214"/>
    </source>
</evidence>
<proteinExistence type="inferred from homology"/>
<keyword evidence="2 5" id="KW-0813">Transport</keyword>
<evidence type="ECO:0000256" key="5">
    <source>
        <dbReference type="PIRNR" id="PIRNR005673"/>
    </source>
</evidence>
<dbReference type="Pfam" id="PF00514">
    <property type="entry name" value="Arm"/>
    <property type="match status" value="5"/>
</dbReference>
<dbReference type="Gene3D" id="1.20.5.690">
    <property type="entry name" value="Importin-alpha, importin-beta-binding domain"/>
    <property type="match status" value="1"/>
</dbReference>
<keyword evidence="3" id="KW-0677">Repeat</keyword>
<evidence type="ECO:0000256" key="3">
    <source>
        <dbReference type="ARBA" id="ARBA00022737"/>
    </source>
</evidence>
<reference evidence="8" key="1">
    <citation type="submission" date="2022-05" db="EMBL/GenBank/DDBJ databases">
        <authorList>
            <person name="Okamura Y."/>
        </authorList>
    </citation>
    <scope>NUCLEOTIDE SEQUENCE</scope>
</reference>
<dbReference type="Pfam" id="PF01749">
    <property type="entry name" value="IBB"/>
    <property type="match status" value="1"/>
</dbReference>
<comment type="similarity">
    <text evidence="1 5">Belongs to the importin alpha family.</text>
</comment>
<dbReference type="AlphaFoldDB" id="A0A9P0TPU7"/>
<dbReference type="PANTHER" id="PTHR23316">
    <property type="entry name" value="IMPORTIN ALPHA"/>
    <property type="match status" value="1"/>
</dbReference>
<dbReference type="PROSITE" id="PS51214">
    <property type="entry name" value="IBB"/>
    <property type="match status" value="1"/>
</dbReference>
<dbReference type="InterPro" id="IPR032413">
    <property type="entry name" value="Arm_3"/>
</dbReference>
<dbReference type="GO" id="GO:0006606">
    <property type="term" value="P:protein import into nucleus"/>
    <property type="evidence" value="ECO:0007669"/>
    <property type="project" value="InterPro"/>
</dbReference>
<gene>
    <name evidence="8" type="ORF">PIBRA_LOCUS12111</name>
</gene>